<dbReference type="Proteomes" id="UP000580654">
    <property type="component" value="Unassembled WGS sequence"/>
</dbReference>
<comment type="similarity">
    <text evidence="1">Belongs to the peptidase S1C family.</text>
</comment>
<dbReference type="InterPro" id="IPR009003">
    <property type="entry name" value="Peptidase_S1_PA"/>
</dbReference>
<keyword evidence="2 6" id="KW-0645">Protease</keyword>
<evidence type="ECO:0000256" key="3">
    <source>
        <dbReference type="ARBA" id="ARBA00022801"/>
    </source>
</evidence>
<evidence type="ECO:0000259" key="5">
    <source>
        <dbReference type="PROSITE" id="PS50106"/>
    </source>
</evidence>
<proteinExistence type="inferred from homology"/>
<evidence type="ECO:0000256" key="4">
    <source>
        <dbReference type="ARBA" id="ARBA00022825"/>
    </source>
</evidence>
<dbReference type="Gene3D" id="2.30.42.10">
    <property type="match status" value="1"/>
</dbReference>
<reference evidence="6 7" key="1">
    <citation type="submission" date="2020-08" db="EMBL/GenBank/DDBJ databases">
        <title>Genomic Encyclopedia of Type Strains, Phase IV (KMG-IV): sequencing the most valuable type-strain genomes for metagenomic binning, comparative biology and taxonomic classification.</title>
        <authorList>
            <person name="Goeker M."/>
        </authorList>
    </citation>
    <scope>NUCLEOTIDE SEQUENCE [LARGE SCALE GENOMIC DNA]</scope>
    <source>
        <strain evidence="6 7">DSM 25622</strain>
    </source>
</reference>
<name>A0A840Y1Q2_9PROT</name>
<dbReference type="EMBL" id="JACIJD010000008">
    <property type="protein sequence ID" value="MBB5694086.1"/>
    <property type="molecule type" value="Genomic_DNA"/>
</dbReference>
<sequence>MARTEEDGLVPEAMRPRPEKLAYDLDQALRAVVTLRARVPEDAFTAGTLGTERAGNAVLIREDGLFLTIGYLITEADEIWLTTGEGRVVPAHVVGYDQETGFGLVQALGRTGLPALSLGVSGAAEPGQSVVFAGAGGRAGALAGQIVSRQEFTGYWEYLLDSAIYTSPAHPLWGGAAVIGPDGSLIGIGSIQLGHDPGDGRVRVLNMSVPIDLLKPILDEMLTLGRPARPARPWLGVSVHADDDGVVLLGATPRSPAARAGLRKGDAVLAVGDQPVSDLAGFFRAVWALGPAGVDVPLTVEREGDRFEVSVTSGDRQRFLKSAPLH</sequence>
<comment type="caution">
    <text evidence="6">The sequence shown here is derived from an EMBL/GenBank/DDBJ whole genome shotgun (WGS) entry which is preliminary data.</text>
</comment>
<dbReference type="AlphaFoldDB" id="A0A840Y1Q2"/>
<dbReference type="PROSITE" id="PS50106">
    <property type="entry name" value="PDZ"/>
    <property type="match status" value="1"/>
</dbReference>
<organism evidence="6 7">
    <name type="scientific">Muricoccus pecuniae</name>
    <dbReference type="NCBI Taxonomy" id="693023"/>
    <lineage>
        <taxon>Bacteria</taxon>
        <taxon>Pseudomonadati</taxon>
        <taxon>Pseudomonadota</taxon>
        <taxon>Alphaproteobacteria</taxon>
        <taxon>Acetobacterales</taxon>
        <taxon>Roseomonadaceae</taxon>
        <taxon>Muricoccus</taxon>
    </lineage>
</organism>
<keyword evidence="3" id="KW-0378">Hydrolase</keyword>
<accession>A0A840Y1Q2</accession>
<evidence type="ECO:0000256" key="1">
    <source>
        <dbReference type="ARBA" id="ARBA00010541"/>
    </source>
</evidence>
<dbReference type="GO" id="GO:0006508">
    <property type="term" value="P:proteolysis"/>
    <property type="evidence" value="ECO:0007669"/>
    <property type="project" value="UniProtKB-KW"/>
</dbReference>
<keyword evidence="7" id="KW-1185">Reference proteome</keyword>
<dbReference type="SMART" id="SM00228">
    <property type="entry name" value="PDZ"/>
    <property type="match status" value="1"/>
</dbReference>
<feature type="domain" description="PDZ" evidence="5">
    <location>
        <begin position="221"/>
        <end position="304"/>
    </location>
</feature>
<dbReference type="PANTHER" id="PTHR22939">
    <property type="entry name" value="SERINE PROTEASE FAMILY S1C HTRA-RELATED"/>
    <property type="match status" value="1"/>
</dbReference>
<dbReference type="InterPro" id="IPR036034">
    <property type="entry name" value="PDZ_sf"/>
</dbReference>
<dbReference type="SUPFAM" id="SSF50494">
    <property type="entry name" value="Trypsin-like serine proteases"/>
    <property type="match status" value="1"/>
</dbReference>
<dbReference type="RefSeq" id="WP_184517479.1">
    <property type="nucleotide sequence ID" value="NZ_JACIJD010000008.1"/>
</dbReference>
<dbReference type="InterPro" id="IPR001940">
    <property type="entry name" value="Peptidase_S1C"/>
</dbReference>
<dbReference type="PANTHER" id="PTHR22939:SF129">
    <property type="entry name" value="SERINE PROTEASE HTRA2, MITOCHONDRIAL"/>
    <property type="match status" value="1"/>
</dbReference>
<evidence type="ECO:0000313" key="6">
    <source>
        <dbReference type="EMBL" id="MBB5694086.1"/>
    </source>
</evidence>
<gene>
    <name evidence="6" type="ORF">FHS87_002126</name>
</gene>
<protein>
    <submittedName>
        <fullName evidence="6">S1-C subfamily serine protease</fullName>
    </submittedName>
</protein>
<dbReference type="Pfam" id="PF13180">
    <property type="entry name" value="PDZ_2"/>
    <property type="match status" value="1"/>
</dbReference>
<dbReference type="Gene3D" id="2.40.10.120">
    <property type="match status" value="1"/>
</dbReference>
<dbReference type="PRINTS" id="PR00834">
    <property type="entry name" value="PROTEASES2C"/>
</dbReference>
<dbReference type="InterPro" id="IPR001478">
    <property type="entry name" value="PDZ"/>
</dbReference>
<evidence type="ECO:0000256" key="2">
    <source>
        <dbReference type="ARBA" id="ARBA00022670"/>
    </source>
</evidence>
<evidence type="ECO:0000313" key="7">
    <source>
        <dbReference type="Proteomes" id="UP000580654"/>
    </source>
</evidence>
<dbReference type="SUPFAM" id="SSF50156">
    <property type="entry name" value="PDZ domain-like"/>
    <property type="match status" value="1"/>
</dbReference>
<dbReference type="GO" id="GO:0004252">
    <property type="term" value="F:serine-type endopeptidase activity"/>
    <property type="evidence" value="ECO:0007669"/>
    <property type="project" value="InterPro"/>
</dbReference>
<keyword evidence="4" id="KW-0720">Serine protease</keyword>
<dbReference type="Pfam" id="PF13365">
    <property type="entry name" value="Trypsin_2"/>
    <property type="match status" value="1"/>
</dbReference>